<sequence length="124" mass="13522">MSLDDNHNSIVLACAKAIQSALSFDMNEIIFDISEESVGDDEVEGDHTIQDDIFVAGLDIVACLVRMGILPRICYLLETDPAAPLEECLNSILIAIARHSPTCAAANYGLRKTCSDYCQQICLE</sequence>
<dbReference type="Proteomes" id="UP000826271">
    <property type="component" value="Unassembled WGS sequence"/>
</dbReference>
<keyword evidence="2" id="KW-1185">Reference proteome</keyword>
<protein>
    <submittedName>
        <fullName evidence="1">Uncharacterized protein</fullName>
    </submittedName>
</protein>
<dbReference type="PANTHER" id="PTHR47605:SF2">
    <property type="entry name" value="TRANSCRIPTIONAL ELONGATION REGULATOR MINIYO"/>
    <property type="match status" value="1"/>
</dbReference>
<proteinExistence type="predicted"/>
<gene>
    <name evidence="1" type="ORF">BUALT_Bualt13G0124700</name>
</gene>
<dbReference type="PANTHER" id="PTHR47605">
    <property type="entry name" value="TRANSCRIPTIONAL ELONGATION REGULATOR MINIYO"/>
    <property type="match status" value="1"/>
</dbReference>
<evidence type="ECO:0000313" key="2">
    <source>
        <dbReference type="Proteomes" id="UP000826271"/>
    </source>
</evidence>
<name>A0AAV6WM73_9LAMI</name>
<evidence type="ECO:0000313" key="1">
    <source>
        <dbReference type="EMBL" id="KAG8371789.1"/>
    </source>
</evidence>
<dbReference type="InterPro" id="IPR055326">
    <property type="entry name" value="MINIYO"/>
</dbReference>
<dbReference type="AlphaFoldDB" id="A0AAV6WM73"/>
<organism evidence="1 2">
    <name type="scientific">Buddleja alternifolia</name>
    <dbReference type="NCBI Taxonomy" id="168488"/>
    <lineage>
        <taxon>Eukaryota</taxon>
        <taxon>Viridiplantae</taxon>
        <taxon>Streptophyta</taxon>
        <taxon>Embryophyta</taxon>
        <taxon>Tracheophyta</taxon>
        <taxon>Spermatophyta</taxon>
        <taxon>Magnoliopsida</taxon>
        <taxon>eudicotyledons</taxon>
        <taxon>Gunneridae</taxon>
        <taxon>Pentapetalae</taxon>
        <taxon>asterids</taxon>
        <taxon>lamiids</taxon>
        <taxon>Lamiales</taxon>
        <taxon>Scrophulariaceae</taxon>
        <taxon>Buddlejeae</taxon>
        <taxon>Buddleja</taxon>
    </lineage>
</organism>
<comment type="caution">
    <text evidence="1">The sequence shown here is derived from an EMBL/GenBank/DDBJ whole genome shotgun (WGS) entry which is preliminary data.</text>
</comment>
<accession>A0AAV6WM73</accession>
<reference evidence="1" key="1">
    <citation type="submission" date="2019-10" db="EMBL/GenBank/DDBJ databases">
        <authorList>
            <person name="Zhang R."/>
            <person name="Pan Y."/>
            <person name="Wang J."/>
            <person name="Ma R."/>
            <person name="Yu S."/>
        </authorList>
    </citation>
    <scope>NUCLEOTIDE SEQUENCE</scope>
    <source>
        <strain evidence="1">LA-IB0</strain>
        <tissue evidence="1">Leaf</tissue>
    </source>
</reference>
<dbReference type="EMBL" id="WHWC01000013">
    <property type="protein sequence ID" value="KAG8371789.1"/>
    <property type="molecule type" value="Genomic_DNA"/>
</dbReference>